<dbReference type="Proteomes" id="UP000281553">
    <property type="component" value="Unassembled WGS sequence"/>
</dbReference>
<dbReference type="InterPro" id="IPR016024">
    <property type="entry name" value="ARM-type_fold"/>
</dbReference>
<keyword evidence="2" id="KW-1185">Reference proteome</keyword>
<proteinExistence type="predicted"/>
<evidence type="ECO:0000313" key="2">
    <source>
        <dbReference type="Proteomes" id="UP000281553"/>
    </source>
</evidence>
<reference evidence="1 2" key="1">
    <citation type="submission" date="2018-11" db="EMBL/GenBank/DDBJ databases">
        <authorList>
            <consortium name="Pathogen Informatics"/>
        </authorList>
    </citation>
    <scope>NUCLEOTIDE SEQUENCE [LARGE SCALE GENOMIC DNA]</scope>
</reference>
<name>A0A3P7LJZ6_DIBLA</name>
<dbReference type="EMBL" id="UYRU01057138">
    <property type="protein sequence ID" value="VDN13710.1"/>
    <property type="molecule type" value="Genomic_DNA"/>
</dbReference>
<sequence length="198" mass="22306">MRRDRLLWYEEIIFTLDDLLTPAPVALFSLSSHTSDWTRPQVEAAVDQLSRSLRRQETPDSTTTSYYAALALAVFAVASGGEIVQRDSLVQVVLTYSAAFEKSDSQSSECLALFFALLSLIVSDAEDETRFLAARFLRKLMEICRFSVNLPTDPLPITILPHFIDFLLQHWSRSAVSGLLEWLYKAVVGMWIQSPEVG</sequence>
<dbReference type="SUPFAM" id="SSF48371">
    <property type="entry name" value="ARM repeat"/>
    <property type="match status" value="1"/>
</dbReference>
<protein>
    <submittedName>
        <fullName evidence="1">Uncharacterized protein</fullName>
    </submittedName>
</protein>
<evidence type="ECO:0000313" key="1">
    <source>
        <dbReference type="EMBL" id="VDN13710.1"/>
    </source>
</evidence>
<gene>
    <name evidence="1" type="ORF">DILT_LOCUS9541</name>
</gene>
<dbReference type="AlphaFoldDB" id="A0A3P7LJZ6"/>
<organism evidence="1 2">
    <name type="scientific">Dibothriocephalus latus</name>
    <name type="common">Fish tapeworm</name>
    <name type="synonym">Diphyllobothrium latum</name>
    <dbReference type="NCBI Taxonomy" id="60516"/>
    <lineage>
        <taxon>Eukaryota</taxon>
        <taxon>Metazoa</taxon>
        <taxon>Spiralia</taxon>
        <taxon>Lophotrochozoa</taxon>
        <taxon>Platyhelminthes</taxon>
        <taxon>Cestoda</taxon>
        <taxon>Eucestoda</taxon>
        <taxon>Diphyllobothriidea</taxon>
        <taxon>Diphyllobothriidae</taxon>
        <taxon>Dibothriocephalus</taxon>
    </lineage>
</organism>
<accession>A0A3P7LJZ6</accession>